<evidence type="ECO:0000313" key="1">
    <source>
        <dbReference type="EMBL" id="MCI44395.1"/>
    </source>
</evidence>
<organism evidence="1 2">
    <name type="scientific">Trifolium medium</name>
    <dbReference type="NCBI Taxonomy" id="97028"/>
    <lineage>
        <taxon>Eukaryota</taxon>
        <taxon>Viridiplantae</taxon>
        <taxon>Streptophyta</taxon>
        <taxon>Embryophyta</taxon>
        <taxon>Tracheophyta</taxon>
        <taxon>Spermatophyta</taxon>
        <taxon>Magnoliopsida</taxon>
        <taxon>eudicotyledons</taxon>
        <taxon>Gunneridae</taxon>
        <taxon>Pentapetalae</taxon>
        <taxon>rosids</taxon>
        <taxon>fabids</taxon>
        <taxon>Fabales</taxon>
        <taxon>Fabaceae</taxon>
        <taxon>Papilionoideae</taxon>
        <taxon>50 kb inversion clade</taxon>
        <taxon>NPAAA clade</taxon>
        <taxon>Hologalegina</taxon>
        <taxon>IRL clade</taxon>
        <taxon>Trifolieae</taxon>
        <taxon>Trifolium</taxon>
    </lineage>
</organism>
<dbReference type="Proteomes" id="UP000265520">
    <property type="component" value="Unassembled WGS sequence"/>
</dbReference>
<protein>
    <submittedName>
        <fullName evidence="1">Uncharacterized protein</fullName>
    </submittedName>
</protein>
<dbReference type="EMBL" id="LXQA010330025">
    <property type="protein sequence ID" value="MCI44395.1"/>
    <property type="molecule type" value="Genomic_DNA"/>
</dbReference>
<evidence type="ECO:0000313" key="2">
    <source>
        <dbReference type="Proteomes" id="UP000265520"/>
    </source>
</evidence>
<name>A0A392S922_9FABA</name>
<comment type="caution">
    <text evidence="1">The sequence shown here is derived from an EMBL/GenBank/DDBJ whole genome shotgun (WGS) entry which is preliminary data.</text>
</comment>
<feature type="non-terminal residue" evidence="1">
    <location>
        <position position="1"/>
    </location>
</feature>
<sequence length="58" mass="6285">DVAGVVLLPPFSKILSAVVGGLKLEGIKMVAHFSHFQAFLVKLVRNAKAQARVLWALE</sequence>
<reference evidence="1 2" key="1">
    <citation type="journal article" date="2018" name="Front. Plant Sci.">
        <title>Red Clover (Trifolium pratense) and Zigzag Clover (T. medium) - A Picture of Genomic Similarities and Differences.</title>
        <authorList>
            <person name="Dluhosova J."/>
            <person name="Istvanek J."/>
            <person name="Nedelnik J."/>
            <person name="Repkova J."/>
        </authorList>
    </citation>
    <scope>NUCLEOTIDE SEQUENCE [LARGE SCALE GENOMIC DNA]</scope>
    <source>
        <strain evidence="2">cv. 10/8</strain>
        <tissue evidence="1">Leaf</tissue>
    </source>
</reference>
<keyword evidence="2" id="KW-1185">Reference proteome</keyword>
<dbReference type="AlphaFoldDB" id="A0A392S922"/>
<proteinExistence type="predicted"/>
<accession>A0A392S922</accession>